<evidence type="ECO:0000313" key="3">
    <source>
        <dbReference type="Proteomes" id="UP000181909"/>
    </source>
</evidence>
<proteinExistence type="predicted"/>
<dbReference type="Pfam" id="PF01447">
    <property type="entry name" value="Peptidase_M4"/>
    <property type="match status" value="1"/>
</dbReference>
<name>A0A1K2CE43_STRAR</name>
<dbReference type="SUPFAM" id="SSF55486">
    <property type="entry name" value="Metalloproteases ('zincins'), catalytic domain"/>
    <property type="match status" value="1"/>
</dbReference>
<dbReference type="InterPro" id="IPR013856">
    <property type="entry name" value="Peptidase_M4_domain"/>
</dbReference>
<evidence type="ECO:0000259" key="1">
    <source>
        <dbReference type="Pfam" id="PF01447"/>
    </source>
</evidence>
<feature type="domain" description="Peptidase M4" evidence="1">
    <location>
        <begin position="55"/>
        <end position="146"/>
    </location>
</feature>
<organism evidence="2 3">
    <name type="scientific">Streptomyces atratus</name>
    <dbReference type="NCBI Taxonomy" id="1893"/>
    <lineage>
        <taxon>Bacteria</taxon>
        <taxon>Bacillati</taxon>
        <taxon>Actinomycetota</taxon>
        <taxon>Actinomycetes</taxon>
        <taxon>Kitasatosporales</taxon>
        <taxon>Streptomycetaceae</taxon>
        <taxon>Streptomyces</taxon>
    </lineage>
</organism>
<evidence type="ECO:0000313" key="2">
    <source>
        <dbReference type="EMBL" id="SFY08680.1"/>
    </source>
</evidence>
<gene>
    <name evidence="2" type="ORF">SAMN02787144_1010237</name>
</gene>
<sequence>MAGLRRIRVTPLVRSHHRGLTKLAKSPYIPRTSLTSPFDAGTGKVLDSYDDVKAGTGNSQWNGPSPLAIDTTASGSSYSLRDPNRPGLSCADYSTGSVFTKSSDSWGTGNASSKETGCVDVMWAAQHEWNMLKDWLGRNGHNGNGGS</sequence>
<reference evidence="2 3" key="1">
    <citation type="submission" date="2016-11" db="EMBL/GenBank/DDBJ databases">
        <authorList>
            <person name="Jaros S."/>
            <person name="Januszkiewicz K."/>
            <person name="Wedrychowicz H."/>
        </authorList>
    </citation>
    <scope>NUCLEOTIDE SEQUENCE [LARGE SCALE GENOMIC DNA]</scope>
    <source>
        <strain evidence="2 3">OK807</strain>
    </source>
</reference>
<dbReference type="GO" id="GO:0004222">
    <property type="term" value="F:metalloendopeptidase activity"/>
    <property type="evidence" value="ECO:0007669"/>
    <property type="project" value="InterPro"/>
</dbReference>
<protein>
    <submittedName>
        <fullName evidence="2">Thermolysin metallopeptidase, catalytic domain</fullName>
    </submittedName>
</protein>
<dbReference type="Proteomes" id="UP000181909">
    <property type="component" value="Unassembled WGS sequence"/>
</dbReference>
<accession>A0A1K2CE43</accession>
<dbReference type="Gene3D" id="3.10.170.10">
    <property type="match status" value="1"/>
</dbReference>
<dbReference type="AlphaFoldDB" id="A0A1K2CE43"/>
<dbReference type="STRING" id="1893.SAMN02787144_1010237"/>
<dbReference type="EMBL" id="FPJO01000010">
    <property type="protein sequence ID" value="SFY08680.1"/>
    <property type="molecule type" value="Genomic_DNA"/>
</dbReference>